<feature type="active site" description="Proton acceptor" evidence="3">
    <location>
        <position position="77"/>
    </location>
</feature>
<accession>A0A523QMJ4</accession>
<dbReference type="EC" id="5.3.1.6" evidence="4"/>
<dbReference type="Proteomes" id="UP000320781">
    <property type="component" value="Unassembled WGS sequence"/>
</dbReference>
<dbReference type="NCBIfam" id="NF004051">
    <property type="entry name" value="PRK05571.1"/>
    <property type="match status" value="1"/>
</dbReference>
<evidence type="ECO:0000313" key="4">
    <source>
        <dbReference type="EMBL" id="TES87026.1"/>
    </source>
</evidence>
<dbReference type="NCBIfam" id="TIGR00689">
    <property type="entry name" value="rpiB_lacA_lacB"/>
    <property type="match status" value="1"/>
</dbReference>
<proteinExistence type="inferred from homology"/>
<evidence type="ECO:0000256" key="2">
    <source>
        <dbReference type="ARBA" id="ARBA00023235"/>
    </source>
</evidence>
<dbReference type="InterPro" id="IPR036569">
    <property type="entry name" value="RpiB_LacA_LacB_sf"/>
</dbReference>
<dbReference type="SUPFAM" id="SSF89623">
    <property type="entry name" value="Ribose/Galactose isomerase RpiB/AlsB"/>
    <property type="match status" value="1"/>
</dbReference>
<feature type="active site" description="Proton donor" evidence="3">
    <location>
        <position position="110"/>
    </location>
</feature>
<dbReference type="NCBIfam" id="TIGR01120">
    <property type="entry name" value="rpiB"/>
    <property type="match status" value="1"/>
</dbReference>
<comment type="caution">
    <text evidence="4">The sequence shown here is derived from an EMBL/GenBank/DDBJ whole genome shotgun (WGS) entry which is preliminary data.</text>
</comment>
<sequence length="155" mass="16985">MPKDLKSEEGEKYNFAVGSDHAGFSLKERIKEYLCGEGRAVLDVGIHTLRSVGTGPVAEKVGRLVAKGKCEKGILVCGTGIGMAMGANKVFGIRAALCYNQFTASYAKRHNDANVICLGARVLGEELAIKCVRTWLREEFLRDKYAQRLAYLDVI</sequence>
<name>A0A523QMJ4_UNCAE</name>
<evidence type="ECO:0000313" key="5">
    <source>
        <dbReference type="Proteomes" id="UP000320781"/>
    </source>
</evidence>
<evidence type="ECO:0000256" key="3">
    <source>
        <dbReference type="PIRSR" id="PIRSR005384-1"/>
    </source>
</evidence>
<dbReference type="GO" id="GO:0005975">
    <property type="term" value="P:carbohydrate metabolic process"/>
    <property type="evidence" value="ECO:0007669"/>
    <property type="project" value="InterPro"/>
</dbReference>
<dbReference type="InterPro" id="IPR003500">
    <property type="entry name" value="RpiB_LacA_LacB"/>
</dbReference>
<keyword evidence="2 4" id="KW-0413">Isomerase</keyword>
<dbReference type="PANTHER" id="PTHR43732:SF1">
    <property type="entry name" value="RIBOSE 5-PHOSPHATE ISOMERASE"/>
    <property type="match status" value="1"/>
</dbReference>
<dbReference type="PANTHER" id="PTHR43732">
    <property type="entry name" value="RIBOSE 5-PHOSPHATE ISOMERASE-RELATED"/>
    <property type="match status" value="1"/>
</dbReference>
<dbReference type="AlphaFoldDB" id="A0A523QMJ4"/>
<dbReference type="Pfam" id="PF02502">
    <property type="entry name" value="LacAB_rpiB"/>
    <property type="match status" value="1"/>
</dbReference>
<gene>
    <name evidence="4" type="primary">rpiB</name>
    <name evidence="4" type="ORF">E3J95_00500</name>
</gene>
<feature type="non-terminal residue" evidence="4">
    <location>
        <position position="155"/>
    </location>
</feature>
<organism evidence="4 5">
    <name type="scientific">Aerophobetes bacterium</name>
    <dbReference type="NCBI Taxonomy" id="2030807"/>
    <lineage>
        <taxon>Bacteria</taxon>
        <taxon>Candidatus Aerophobota</taxon>
    </lineage>
</organism>
<dbReference type="InterPro" id="IPR051812">
    <property type="entry name" value="SPI_LacAB/RpiB"/>
</dbReference>
<evidence type="ECO:0000256" key="1">
    <source>
        <dbReference type="ARBA" id="ARBA00008754"/>
    </source>
</evidence>
<dbReference type="GO" id="GO:0004751">
    <property type="term" value="F:ribose-5-phosphate isomerase activity"/>
    <property type="evidence" value="ECO:0007669"/>
    <property type="project" value="UniProtKB-EC"/>
</dbReference>
<dbReference type="InterPro" id="IPR004785">
    <property type="entry name" value="RpiB"/>
</dbReference>
<dbReference type="PIRSF" id="PIRSF005384">
    <property type="entry name" value="RpiB_LacA_B"/>
    <property type="match status" value="1"/>
</dbReference>
<dbReference type="EMBL" id="SOKU01000020">
    <property type="protein sequence ID" value="TES87026.1"/>
    <property type="molecule type" value="Genomic_DNA"/>
</dbReference>
<dbReference type="Gene3D" id="3.40.1400.10">
    <property type="entry name" value="Sugar-phosphate isomerase, RpiB/LacA/LacB"/>
    <property type="match status" value="1"/>
</dbReference>
<protein>
    <submittedName>
        <fullName evidence="4">Ribose 5-phosphate isomerase B</fullName>
        <ecNumber evidence="4">5.3.1.6</ecNumber>
    </submittedName>
</protein>
<comment type="similarity">
    <text evidence="1">Belongs to the LacAB/RpiB family.</text>
</comment>
<reference evidence="4 5" key="1">
    <citation type="submission" date="2019-03" db="EMBL/GenBank/DDBJ databases">
        <title>Metabolic potential of uncultured bacteria and archaea associated with petroleum seepage in deep-sea sediments.</title>
        <authorList>
            <person name="Dong X."/>
            <person name="Hubert C."/>
        </authorList>
    </citation>
    <scope>NUCLEOTIDE SEQUENCE [LARGE SCALE GENOMIC DNA]</scope>
    <source>
        <strain evidence="4">E44_bin92</strain>
    </source>
</reference>